<keyword evidence="3" id="KW-1185">Reference proteome</keyword>
<dbReference type="EMBL" id="CAJJDP010000030">
    <property type="protein sequence ID" value="CAD8155200.1"/>
    <property type="molecule type" value="Genomic_DNA"/>
</dbReference>
<organism evidence="2 3">
    <name type="scientific">Paramecium octaurelia</name>
    <dbReference type="NCBI Taxonomy" id="43137"/>
    <lineage>
        <taxon>Eukaryota</taxon>
        <taxon>Sar</taxon>
        <taxon>Alveolata</taxon>
        <taxon>Ciliophora</taxon>
        <taxon>Intramacronucleata</taxon>
        <taxon>Oligohymenophorea</taxon>
        <taxon>Peniculida</taxon>
        <taxon>Parameciidae</taxon>
        <taxon>Paramecium</taxon>
    </lineage>
</organism>
<gene>
    <name evidence="2" type="ORF">POCTA_138.1.T0300160</name>
</gene>
<dbReference type="AlphaFoldDB" id="A0A8S1TSB9"/>
<proteinExistence type="predicted"/>
<evidence type="ECO:0000313" key="3">
    <source>
        <dbReference type="Proteomes" id="UP000683925"/>
    </source>
</evidence>
<dbReference type="OrthoDB" id="308771at2759"/>
<keyword evidence="1" id="KW-1133">Transmembrane helix</keyword>
<feature type="transmembrane region" description="Helical" evidence="1">
    <location>
        <begin position="52"/>
        <end position="71"/>
    </location>
</feature>
<sequence length="545" mass="64164">MADNNDEFNQINFGVHNINIVYKLERLKRNLILIERLKVNLQNLQNRLKIRLSFLILVIISMTYSGLYFLMHQTNQEVYQQFLNNLNQDIIVDLKIEWNEQTCNSPYEPLFEYKYRRVIKGCDCSQIKNITQEQNHKPEIFIDKECTQSNLKQSCFTFSQELYSDLIYLNDNNYGAPFLICAKREKNVSLKNNFTYCKEQEKKICGNKVKYCLPQNLSCPISDFGIANKETLNMSLNYSLINLGNKQVFFFGYDSDRLPISQAYLIKGEKMCKLNSQKAFTEKQILSENQQEVCKEFDNLFQIQYALSEEQLFLSNNLLQFKNELSHFYIDKNHSWTLQAKPFTEIELNCLENEYFENMLNNKYEEKLIIIKSIQIIVVLILHVGSRLAEQYIIENFLKQTNYGSQQTVLGNLQIEEFCIDQKGQLNQSQQQLQVVERQNNSQNNSLRIIQITRILHSTTLIIVIQIIQDQINKIIEEIQIIINIPCIINDDANNYLKYFTQDHPISSFLNFLKFFIIILYGILLINPFIQLCGIQIKRIIANKE</sequence>
<dbReference type="Proteomes" id="UP000683925">
    <property type="component" value="Unassembled WGS sequence"/>
</dbReference>
<protein>
    <recommendedName>
        <fullName evidence="4">Transmembrane protein</fullName>
    </recommendedName>
</protein>
<keyword evidence="1" id="KW-0472">Membrane</keyword>
<reference evidence="2" key="1">
    <citation type="submission" date="2021-01" db="EMBL/GenBank/DDBJ databases">
        <authorList>
            <consortium name="Genoscope - CEA"/>
            <person name="William W."/>
        </authorList>
    </citation>
    <scope>NUCLEOTIDE SEQUENCE</scope>
</reference>
<feature type="transmembrane region" description="Helical" evidence="1">
    <location>
        <begin position="509"/>
        <end position="530"/>
    </location>
</feature>
<comment type="caution">
    <text evidence="2">The sequence shown here is derived from an EMBL/GenBank/DDBJ whole genome shotgun (WGS) entry which is preliminary data.</text>
</comment>
<evidence type="ECO:0000313" key="2">
    <source>
        <dbReference type="EMBL" id="CAD8155200.1"/>
    </source>
</evidence>
<evidence type="ECO:0000256" key="1">
    <source>
        <dbReference type="SAM" id="Phobius"/>
    </source>
</evidence>
<name>A0A8S1TSB9_PAROT</name>
<accession>A0A8S1TSB9</accession>
<dbReference type="OMA" id="IEWNEQT"/>
<keyword evidence="1" id="KW-0812">Transmembrane</keyword>
<evidence type="ECO:0008006" key="4">
    <source>
        <dbReference type="Google" id="ProtNLM"/>
    </source>
</evidence>